<gene>
    <name evidence="1" type="ORF">LCGC14_2561590</name>
</gene>
<protein>
    <submittedName>
        <fullName evidence="1">Uncharacterized protein</fullName>
    </submittedName>
</protein>
<comment type="caution">
    <text evidence="1">The sequence shown here is derived from an EMBL/GenBank/DDBJ whole genome shotgun (WGS) entry which is preliminary data.</text>
</comment>
<evidence type="ECO:0000313" key="1">
    <source>
        <dbReference type="EMBL" id="KKL09866.1"/>
    </source>
</evidence>
<organism evidence="1">
    <name type="scientific">marine sediment metagenome</name>
    <dbReference type="NCBI Taxonomy" id="412755"/>
    <lineage>
        <taxon>unclassified sequences</taxon>
        <taxon>metagenomes</taxon>
        <taxon>ecological metagenomes</taxon>
    </lineage>
</organism>
<reference evidence="1" key="1">
    <citation type="journal article" date="2015" name="Nature">
        <title>Complex archaea that bridge the gap between prokaryotes and eukaryotes.</title>
        <authorList>
            <person name="Spang A."/>
            <person name="Saw J.H."/>
            <person name="Jorgensen S.L."/>
            <person name="Zaremba-Niedzwiedzka K."/>
            <person name="Martijn J."/>
            <person name="Lind A.E."/>
            <person name="van Eijk R."/>
            <person name="Schleper C."/>
            <person name="Guy L."/>
            <person name="Ettema T.J."/>
        </authorList>
    </citation>
    <scope>NUCLEOTIDE SEQUENCE</scope>
</reference>
<name>A0A0F9CW57_9ZZZZ</name>
<dbReference type="AlphaFoldDB" id="A0A0F9CW57"/>
<dbReference type="Gene3D" id="2.180.10.10">
    <property type="entry name" value="RHS repeat-associated core"/>
    <property type="match status" value="1"/>
</dbReference>
<dbReference type="EMBL" id="LAZR01042297">
    <property type="protein sequence ID" value="KKL09866.1"/>
    <property type="molecule type" value="Genomic_DNA"/>
</dbReference>
<feature type="non-terminal residue" evidence="1">
    <location>
        <position position="1"/>
    </location>
</feature>
<accession>A0A0F9CW57</accession>
<sequence>YYDGVNEIAEYDGAGNRSRTYIHGISYIDERLMMHSDETDRPYYYVLDRLYNVWLLVDRAGSIVERYAYDAYGRPLIRESVGRGDMDNDTDMDGVDSTRVSDARAGTIWDPRADLDDDGDVDWGDRFIYDIKDNNWPPAASPTVSQAFSDVGNPFMFQGRPHFAIDTAADAEHDEVQLLLNDHRLRMNDPVIGRWLTRDPIGYGMG</sequence>
<proteinExistence type="predicted"/>